<keyword evidence="2" id="KW-1185">Reference proteome</keyword>
<gene>
    <name evidence="1" type="ORF">K8N75_08070</name>
</gene>
<protein>
    <submittedName>
        <fullName evidence="1">Uncharacterized protein</fullName>
    </submittedName>
</protein>
<dbReference type="AlphaFoldDB" id="A0A8T5V2A4"/>
<proteinExistence type="predicted"/>
<sequence>MISKEELVDKIENTKLERMPDSEDTYKKRIYLDDDNVLIVGYIKEERFEDINPEEETVMNFYWFWELRNSQTWDLLFENKDRNFNFCESDVGGWSDNDRVEDVVGDIAEEDVCKWSEQDWIEDISENIAEEVFDWLKTLKKKD</sequence>
<organism evidence="1 2">
    <name type="scientific">Methanobacterium spitsbergense</name>
    <dbReference type="NCBI Taxonomy" id="2874285"/>
    <lineage>
        <taxon>Archaea</taxon>
        <taxon>Methanobacteriati</taxon>
        <taxon>Methanobacteriota</taxon>
        <taxon>Methanomada group</taxon>
        <taxon>Methanobacteria</taxon>
        <taxon>Methanobacteriales</taxon>
        <taxon>Methanobacteriaceae</taxon>
        <taxon>Methanobacterium</taxon>
    </lineage>
</organism>
<accession>A0A8T5V2A4</accession>
<dbReference type="EMBL" id="JAIOUQ010000009">
    <property type="protein sequence ID" value="MBZ2165991.1"/>
    <property type="molecule type" value="Genomic_DNA"/>
</dbReference>
<name>A0A8T5V2A4_9EURY</name>
<reference evidence="2" key="1">
    <citation type="journal article" date="2022" name="Microbiol. Resour. Announc.">
        <title>Draft Genome Sequence of a Methanogenic Archaeon from West Spitsbergen Permafrost.</title>
        <authorList>
            <person name="Trubitsyn V."/>
            <person name="Rivkina E."/>
            <person name="Shcherbakova V."/>
        </authorList>
    </citation>
    <scope>NUCLEOTIDE SEQUENCE [LARGE SCALE GENOMIC DNA]</scope>
    <source>
        <strain evidence="2">VT</strain>
    </source>
</reference>
<comment type="caution">
    <text evidence="1">The sequence shown here is derived from an EMBL/GenBank/DDBJ whole genome shotgun (WGS) entry which is preliminary data.</text>
</comment>
<evidence type="ECO:0000313" key="2">
    <source>
        <dbReference type="Proteomes" id="UP000825933"/>
    </source>
</evidence>
<dbReference type="RefSeq" id="WP_223791578.1">
    <property type="nucleotide sequence ID" value="NZ_JAIOUQ010000009.1"/>
</dbReference>
<dbReference type="Proteomes" id="UP000825933">
    <property type="component" value="Unassembled WGS sequence"/>
</dbReference>
<evidence type="ECO:0000313" key="1">
    <source>
        <dbReference type="EMBL" id="MBZ2165991.1"/>
    </source>
</evidence>